<dbReference type="CDD" id="cd00041">
    <property type="entry name" value="CUB"/>
    <property type="match status" value="5"/>
</dbReference>
<comment type="caution">
    <text evidence="3">Lacks conserved residue(s) required for the propagation of feature annotation.</text>
</comment>
<dbReference type="Proteomes" id="UP001159427">
    <property type="component" value="Unassembled WGS sequence"/>
</dbReference>
<dbReference type="InterPro" id="IPR035914">
    <property type="entry name" value="Sperma_CUB_dom_sf"/>
</dbReference>
<feature type="domain" description="CUB" evidence="5">
    <location>
        <begin position="370"/>
        <end position="488"/>
    </location>
</feature>
<feature type="non-terminal residue" evidence="6">
    <location>
        <position position="1"/>
    </location>
</feature>
<sequence>CSQNITLVAPTLPARGNFTILTKRTCGWYITAPENNTVFLDLVLAISSPPSLGDSIEFYDVNGSSLTRIPFHIPDRGLERYRYGLLYSKFQSMYVAFKSGGNTDDELFIEYSCLQPVRSCSFGNSYEENMGILLKDSSGTITTPGFPQGYNYNLIGECSWKILALAGNVVRVDFISFSLADSDYVTIADALPGWNLDQSIRRSGQKASFTVFSMGNELSINVFSLYGTSGPGFVANFRSVPTVISGTCDPKQDSIVQVDGDGLTFSTPGFPSFPGKGTCTWNITVPIGQFIKLTFWKNSGECKENYVNVFDATNSTRISLGKFCNKYFEEVVFSKGDSLLVEYNSRRKAYYNGFLATYETIKERPADYSCLGEKRFLEDDQGEFASFSYPLHYPNNAKCSWYINRPVGFIIQLTFYSFNLQQSKNCEGDYVEIRQSKDNYEWRSELIGRFCGSSLPPVIVSNQSNVFVKFVADMSKMYPGFHASYKVLANPAMGACKNPGQNNIIPLTSSSGSLFSPLYPEDYPTKIMCTWVITVPEGYLVRLRIKAFRLGYSCGSSSLKIFDGKSSSSNLLKKFCGKDYNLNVFSSGRHLLVQYDSRQEYLVGDVFFDAVFEAVDRVPASISCTERFDITRLETKTGELASYNYPLPYDDDVKCIWLIIVDSNYEITLSFDYFNLSRSSDCSDDYVEVRDGQFDSSELVGKFCGAYIPESITSDSWDMRLTFKSSGKTKYPGFKASYKTKMSTGAILKIVGYCVGGLALTIALIGGCFKCYLMHKASKAVLEELRDDGDEDFPLQEQATKL</sequence>
<keyword evidence="1" id="KW-0677">Repeat</keyword>
<dbReference type="Pfam" id="PF00431">
    <property type="entry name" value="CUB"/>
    <property type="match status" value="5"/>
</dbReference>
<keyword evidence="7" id="KW-1185">Reference proteome</keyword>
<dbReference type="PROSITE" id="PS01180">
    <property type="entry name" value="CUB"/>
    <property type="match status" value="5"/>
</dbReference>
<evidence type="ECO:0000313" key="6">
    <source>
        <dbReference type="EMBL" id="CAH3185773.1"/>
    </source>
</evidence>
<dbReference type="InterPro" id="IPR000859">
    <property type="entry name" value="CUB_dom"/>
</dbReference>
<keyword evidence="4" id="KW-0812">Transmembrane</keyword>
<dbReference type="SUPFAM" id="SSF49854">
    <property type="entry name" value="Spermadhesin, CUB domain"/>
    <property type="match status" value="5"/>
</dbReference>
<evidence type="ECO:0000256" key="4">
    <source>
        <dbReference type="SAM" id="Phobius"/>
    </source>
</evidence>
<evidence type="ECO:0000259" key="5">
    <source>
        <dbReference type="PROSITE" id="PS01180"/>
    </source>
</evidence>
<evidence type="ECO:0000256" key="1">
    <source>
        <dbReference type="ARBA" id="ARBA00022737"/>
    </source>
</evidence>
<gene>
    <name evidence="6" type="ORF">PEVE_00016344</name>
</gene>
<dbReference type="EMBL" id="CALNXI010002284">
    <property type="protein sequence ID" value="CAH3185773.1"/>
    <property type="molecule type" value="Genomic_DNA"/>
</dbReference>
<protein>
    <recommendedName>
        <fullName evidence="5">CUB domain-containing protein</fullName>
    </recommendedName>
</protein>
<evidence type="ECO:0000256" key="3">
    <source>
        <dbReference type="PROSITE-ProRule" id="PRU00059"/>
    </source>
</evidence>
<comment type="caution">
    <text evidence="6">The sequence shown here is derived from an EMBL/GenBank/DDBJ whole genome shotgun (WGS) entry which is preliminary data.</text>
</comment>
<feature type="transmembrane region" description="Helical" evidence="4">
    <location>
        <begin position="750"/>
        <end position="773"/>
    </location>
</feature>
<accession>A0ABN8S2K2</accession>
<keyword evidence="2" id="KW-1015">Disulfide bond</keyword>
<dbReference type="PANTHER" id="PTHR24251">
    <property type="entry name" value="OVOCHYMASE-RELATED"/>
    <property type="match status" value="1"/>
</dbReference>
<name>A0ABN8S2K2_9CNID</name>
<feature type="domain" description="CUB" evidence="5">
    <location>
        <begin position="248"/>
        <end position="361"/>
    </location>
</feature>
<dbReference type="Gene3D" id="2.60.120.290">
    <property type="entry name" value="Spermadhesin, CUB domain"/>
    <property type="match status" value="5"/>
</dbReference>
<reference evidence="6 7" key="1">
    <citation type="submission" date="2022-05" db="EMBL/GenBank/DDBJ databases">
        <authorList>
            <consortium name="Genoscope - CEA"/>
            <person name="William W."/>
        </authorList>
    </citation>
    <scope>NUCLEOTIDE SEQUENCE [LARGE SCALE GENOMIC DNA]</scope>
</reference>
<keyword evidence="4" id="KW-1133">Transmembrane helix</keyword>
<dbReference type="SMART" id="SM00042">
    <property type="entry name" value="CUB"/>
    <property type="match status" value="5"/>
</dbReference>
<evidence type="ECO:0000256" key="2">
    <source>
        <dbReference type="ARBA" id="ARBA00023157"/>
    </source>
</evidence>
<feature type="domain" description="CUB" evidence="5">
    <location>
        <begin position="130"/>
        <end position="240"/>
    </location>
</feature>
<proteinExistence type="predicted"/>
<keyword evidence="4" id="KW-0472">Membrane</keyword>
<organism evidence="6 7">
    <name type="scientific">Porites evermanni</name>
    <dbReference type="NCBI Taxonomy" id="104178"/>
    <lineage>
        <taxon>Eukaryota</taxon>
        <taxon>Metazoa</taxon>
        <taxon>Cnidaria</taxon>
        <taxon>Anthozoa</taxon>
        <taxon>Hexacorallia</taxon>
        <taxon>Scleractinia</taxon>
        <taxon>Fungiina</taxon>
        <taxon>Poritidae</taxon>
        <taxon>Porites</taxon>
    </lineage>
</organism>
<feature type="domain" description="CUB" evidence="5">
    <location>
        <begin position="496"/>
        <end position="615"/>
    </location>
</feature>
<feature type="domain" description="CUB" evidence="5">
    <location>
        <begin position="624"/>
        <end position="741"/>
    </location>
</feature>
<evidence type="ECO:0000313" key="7">
    <source>
        <dbReference type="Proteomes" id="UP001159427"/>
    </source>
</evidence>